<protein>
    <submittedName>
        <fullName evidence="1">Uncharacterized protein</fullName>
    </submittedName>
</protein>
<gene>
    <name evidence="1" type="ORF">SLAVMIC_00785</name>
</gene>
<proteinExistence type="predicted"/>
<accession>A0A8D9C9H8</accession>
<dbReference type="EMBL" id="OU342829">
    <property type="protein sequence ID" value="CAG7581322.1"/>
    <property type="molecule type" value="Genomic_DNA"/>
</dbReference>
<organism evidence="1">
    <name type="scientific">uncultured marine phage</name>
    <dbReference type="NCBI Taxonomy" id="707152"/>
    <lineage>
        <taxon>Viruses</taxon>
        <taxon>environmental samples</taxon>
    </lineage>
</organism>
<evidence type="ECO:0000313" key="1">
    <source>
        <dbReference type="EMBL" id="CAG7581322.1"/>
    </source>
</evidence>
<reference evidence="1" key="1">
    <citation type="submission" date="2021-06" db="EMBL/GenBank/DDBJ databases">
        <authorList>
            <person name="Gannon L."/>
            <person name="Redgwell R T."/>
            <person name="Michniewski S."/>
            <person name="Harrison D C."/>
            <person name="Millard A."/>
        </authorList>
    </citation>
    <scope>NUCLEOTIDE SEQUENCE</scope>
</reference>
<sequence length="105" mass="12819">MFDNMNKLEFYLHKSNKMVHFQILEQEFDEYTDGRLKGRNGIESGYFTFRIDSCVELRRNVVYLRGSDKYKDIKIKDIKFSNNKERDTYYDRILESLEKLIKKEK</sequence>
<name>A0A8D9C9H8_9VIRU</name>